<dbReference type="Pfam" id="PF08220">
    <property type="entry name" value="HTH_DeoR"/>
    <property type="match status" value="1"/>
</dbReference>
<accession>A0A1G7HX33</accession>
<evidence type="ECO:0000256" key="3">
    <source>
        <dbReference type="ARBA" id="ARBA00023163"/>
    </source>
</evidence>
<gene>
    <name evidence="5" type="ORF">SAMN05421636_11082</name>
</gene>
<dbReference type="SUPFAM" id="SSF100950">
    <property type="entry name" value="NagB/RpiA/CoA transferase-like"/>
    <property type="match status" value="1"/>
</dbReference>
<dbReference type="InterPro" id="IPR047779">
    <property type="entry name" value="AgaR-like"/>
</dbReference>
<keyword evidence="3" id="KW-0804">Transcription</keyword>
<dbReference type="GO" id="GO:0003700">
    <property type="term" value="F:DNA-binding transcription factor activity"/>
    <property type="evidence" value="ECO:0007669"/>
    <property type="project" value="InterPro"/>
</dbReference>
<proteinExistence type="predicted"/>
<feature type="domain" description="HTH deoR-type" evidence="4">
    <location>
        <begin position="11"/>
        <end position="66"/>
    </location>
</feature>
<dbReference type="InterPro" id="IPR001034">
    <property type="entry name" value="DeoR_HTH"/>
</dbReference>
<dbReference type="SMART" id="SM01134">
    <property type="entry name" value="DeoRC"/>
    <property type="match status" value="1"/>
</dbReference>
<dbReference type="PANTHER" id="PTHR30363">
    <property type="entry name" value="HTH-TYPE TRANSCRIPTIONAL REGULATOR SRLR-RELATED"/>
    <property type="match status" value="1"/>
</dbReference>
<evidence type="ECO:0000256" key="2">
    <source>
        <dbReference type="ARBA" id="ARBA00023125"/>
    </source>
</evidence>
<evidence type="ECO:0000313" key="6">
    <source>
        <dbReference type="Proteomes" id="UP000199109"/>
    </source>
</evidence>
<dbReference type="Pfam" id="PF00455">
    <property type="entry name" value="DeoRC"/>
    <property type="match status" value="1"/>
</dbReference>
<protein>
    <submittedName>
        <fullName evidence="5">Transcriptional regulator, DeoR family</fullName>
    </submittedName>
</protein>
<dbReference type="InterPro" id="IPR050313">
    <property type="entry name" value="Carb_Metab_HTH_regulators"/>
</dbReference>
<evidence type="ECO:0000256" key="1">
    <source>
        <dbReference type="ARBA" id="ARBA00023015"/>
    </source>
</evidence>
<dbReference type="AlphaFoldDB" id="A0A1G7HX33"/>
<dbReference type="InterPro" id="IPR036388">
    <property type="entry name" value="WH-like_DNA-bd_sf"/>
</dbReference>
<reference evidence="5 6" key="1">
    <citation type="submission" date="2016-10" db="EMBL/GenBank/DDBJ databases">
        <authorList>
            <person name="de Groot N.N."/>
        </authorList>
    </citation>
    <scope>NUCLEOTIDE SEQUENCE [LARGE SCALE GENOMIC DNA]</scope>
    <source>
        <strain evidence="5 6">DSM 23421</strain>
    </source>
</reference>
<dbReference type="NCBIfam" id="NF040755">
    <property type="entry name" value="AgaR"/>
    <property type="match status" value="1"/>
</dbReference>
<keyword evidence="6" id="KW-1185">Reference proteome</keyword>
<dbReference type="STRING" id="641691.SAMN05421636_11082"/>
<name>A0A1G7HX33_9FLAO</name>
<dbReference type="GO" id="GO:0003677">
    <property type="term" value="F:DNA binding"/>
    <property type="evidence" value="ECO:0007669"/>
    <property type="project" value="UniProtKB-KW"/>
</dbReference>
<dbReference type="PANTHER" id="PTHR30363:SF44">
    <property type="entry name" value="AGA OPERON TRANSCRIPTIONAL REPRESSOR-RELATED"/>
    <property type="match status" value="1"/>
</dbReference>
<dbReference type="PROSITE" id="PS00894">
    <property type="entry name" value="HTH_DEOR_1"/>
    <property type="match status" value="1"/>
</dbReference>
<dbReference type="InterPro" id="IPR014036">
    <property type="entry name" value="DeoR-like_C"/>
</dbReference>
<dbReference type="PROSITE" id="PS51000">
    <property type="entry name" value="HTH_DEOR_2"/>
    <property type="match status" value="1"/>
</dbReference>
<dbReference type="InterPro" id="IPR037171">
    <property type="entry name" value="NagB/RpiA_transferase-like"/>
</dbReference>
<evidence type="ECO:0000313" key="5">
    <source>
        <dbReference type="EMBL" id="SDF05012.1"/>
    </source>
</evidence>
<dbReference type="PRINTS" id="PR00037">
    <property type="entry name" value="HTHLACR"/>
</dbReference>
<dbReference type="Proteomes" id="UP000199109">
    <property type="component" value="Unassembled WGS sequence"/>
</dbReference>
<organism evidence="5 6">
    <name type="scientific">Pricia antarctica</name>
    <dbReference type="NCBI Taxonomy" id="641691"/>
    <lineage>
        <taxon>Bacteria</taxon>
        <taxon>Pseudomonadati</taxon>
        <taxon>Bacteroidota</taxon>
        <taxon>Flavobacteriia</taxon>
        <taxon>Flavobacteriales</taxon>
        <taxon>Flavobacteriaceae</taxon>
        <taxon>Pricia</taxon>
    </lineage>
</organism>
<dbReference type="RefSeq" id="WP_091873347.1">
    <property type="nucleotide sequence ID" value="NZ_FNAO01000010.1"/>
</dbReference>
<dbReference type="SUPFAM" id="SSF46785">
    <property type="entry name" value="Winged helix' DNA-binding domain"/>
    <property type="match status" value="1"/>
</dbReference>
<sequence length="262" mass="28901">MAKKKKSKRSTVERRKTILSMLSENGQVFVHELSEQFSVSEVTIRNDLDLFESKNLLIRARGGAMKYENNVGIDYGISEKDKINYVEKQKIGKKAAALIKESETVILDSGTTTMEIAKNLGDIKSLSVITNAFNIVGQLIANQNINVIVPGGSLRKNSHSLVGPLAEKNLKNFYVDKAFIGVDAFDTRVGIYTPNIEEASLNQIMINIAKEVILVADSSKFNRRSLAFICPIGQIDTVVTDDKISAEDHKQLQDSGVKVIIA</sequence>
<dbReference type="InterPro" id="IPR036390">
    <property type="entry name" value="WH_DNA-bd_sf"/>
</dbReference>
<evidence type="ECO:0000259" key="4">
    <source>
        <dbReference type="PROSITE" id="PS51000"/>
    </source>
</evidence>
<dbReference type="Gene3D" id="1.10.10.10">
    <property type="entry name" value="Winged helix-like DNA-binding domain superfamily/Winged helix DNA-binding domain"/>
    <property type="match status" value="1"/>
</dbReference>
<dbReference type="EMBL" id="FNAO01000010">
    <property type="protein sequence ID" value="SDF05012.1"/>
    <property type="molecule type" value="Genomic_DNA"/>
</dbReference>
<dbReference type="InterPro" id="IPR018356">
    <property type="entry name" value="Tscrpt_reg_HTH_DeoR_CS"/>
</dbReference>
<keyword evidence="2" id="KW-0238">DNA-binding</keyword>
<dbReference type="SMART" id="SM00420">
    <property type="entry name" value="HTH_DEOR"/>
    <property type="match status" value="1"/>
</dbReference>
<dbReference type="OrthoDB" id="9797223at2"/>
<dbReference type="Gene3D" id="3.40.50.1360">
    <property type="match status" value="1"/>
</dbReference>
<keyword evidence="1" id="KW-0805">Transcription regulation</keyword>